<evidence type="ECO:0000256" key="7">
    <source>
        <dbReference type="ARBA" id="ARBA00022723"/>
    </source>
</evidence>
<organism evidence="13 14">
    <name type="scientific">Favolaschia claudopus</name>
    <dbReference type="NCBI Taxonomy" id="2862362"/>
    <lineage>
        <taxon>Eukaryota</taxon>
        <taxon>Fungi</taxon>
        <taxon>Dikarya</taxon>
        <taxon>Basidiomycota</taxon>
        <taxon>Agaricomycotina</taxon>
        <taxon>Agaricomycetes</taxon>
        <taxon>Agaricomycetidae</taxon>
        <taxon>Agaricales</taxon>
        <taxon>Marasmiineae</taxon>
        <taxon>Mycenaceae</taxon>
        <taxon>Favolaschia</taxon>
    </lineage>
</organism>
<comment type="subcellular location">
    <subcellularLocation>
        <location evidence="2">Membrane</location>
    </subcellularLocation>
</comment>
<dbReference type="InterPro" id="IPR036396">
    <property type="entry name" value="Cyt_P450_sf"/>
</dbReference>
<evidence type="ECO:0000256" key="12">
    <source>
        <dbReference type="ARBA" id="ARBA00023136"/>
    </source>
</evidence>
<gene>
    <name evidence="13" type="ORF">R3P38DRAFT_3315044</name>
</gene>
<comment type="pathway">
    <text evidence="3">Secondary metabolite biosynthesis; terpenoid biosynthesis.</text>
</comment>
<evidence type="ECO:0000256" key="2">
    <source>
        <dbReference type="ARBA" id="ARBA00004370"/>
    </source>
</evidence>
<keyword evidence="6" id="KW-0812">Transmembrane</keyword>
<evidence type="ECO:0000256" key="1">
    <source>
        <dbReference type="ARBA" id="ARBA00001971"/>
    </source>
</evidence>
<protein>
    <submittedName>
        <fullName evidence="13">Cytochrome P450</fullName>
    </submittedName>
</protein>
<keyword evidence="10" id="KW-0408">Iron</keyword>
<comment type="caution">
    <text evidence="13">The sequence shown here is derived from an EMBL/GenBank/DDBJ whole genome shotgun (WGS) entry which is preliminary data.</text>
</comment>
<dbReference type="Proteomes" id="UP001362999">
    <property type="component" value="Unassembled WGS sequence"/>
</dbReference>
<dbReference type="Gene3D" id="1.10.630.10">
    <property type="entry name" value="Cytochrome P450"/>
    <property type="match status" value="2"/>
</dbReference>
<evidence type="ECO:0000256" key="5">
    <source>
        <dbReference type="ARBA" id="ARBA00022617"/>
    </source>
</evidence>
<dbReference type="InterPro" id="IPR050121">
    <property type="entry name" value="Cytochrome_P450_monoxygenase"/>
</dbReference>
<keyword evidence="9" id="KW-0560">Oxidoreductase</keyword>
<dbReference type="PANTHER" id="PTHR24305">
    <property type="entry name" value="CYTOCHROME P450"/>
    <property type="match status" value="1"/>
</dbReference>
<keyword evidence="11" id="KW-0503">Monooxygenase</keyword>
<evidence type="ECO:0000256" key="10">
    <source>
        <dbReference type="ARBA" id="ARBA00023004"/>
    </source>
</evidence>
<dbReference type="EMBL" id="JAWWNJ010000028">
    <property type="protein sequence ID" value="KAK7028653.1"/>
    <property type="molecule type" value="Genomic_DNA"/>
</dbReference>
<comment type="similarity">
    <text evidence="4">Belongs to the cytochrome P450 family.</text>
</comment>
<dbReference type="GO" id="GO:0016020">
    <property type="term" value="C:membrane"/>
    <property type="evidence" value="ECO:0007669"/>
    <property type="project" value="UniProtKB-SubCell"/>
</dbReference>
<keyword evidence="12" id="KW-0472">Membrane</keyword>
<keyword evidence="5" id="KW-0349">Heme</keyword>
<dbReference type="GO" id="GO:0004497">
    <property type="term" value="F:monooxygenase activity"/>
    <property type="evidence" value="ECO:0007669"/>
    <property type="project" value="UniProtKB-KW"/>
</dbReference>
<keyword evidence="8" id="KW-1133">Transmembrane helix</keyword>
<evidence type="ECO:0000313" key="13">
    <source>
        <dbReference type="EMBL" id="KAK7028653.1"/>
    </source>
</evidence>
<evidence type="ECO:0000256" key="8">
    <source>
        <dbReference type="ARBA" id="ARBA00022989"/>
    </source>
</evidence>
<keyword evidence="14" id="KW-1185">Reference proteome</keyword>
<evidence type="ECO:0000256" key="4">
    <source>
        <dbReference type="ARBA" id="ARBA00010617"/>
    </source>
</evidence>
<comment type="cofactor">
    <cofactor evidence="1">
        <name>heme</name>
        <dbReference type="ChEBI" id="CHEBI:30413"/>
    </cofactor>
</comment>
<dbReference type="GO" id="GO:0020037">
    <property type="term" value="F:heme binding"/>
    <property type="evidence" value="ECO:0007669"/>
    <property type="project" value="InterPro"/>
</dbReference>
<dbReference type="InterPro" id="IPR001128">
    <property type="entry name" value="Cyt_P450"/>
</dbReference>
<sequence length="431" mass="47681">MFLKLFGSIAGTLAAYALYKIAGIAYQELSFPLRHLTGPKANHKQLMRDMANGAILQEQWIHQYGKTFKYPFFFGGVLVTEGDRHRRQRKIMNPAFGPTQIKELTSIFLQKSAEMRDIWLSQSTTDSMRVDVLSWLNKTTLDIIGLAGFDYTFNSLNSSQPTELAAAFSATTRATSALSLFDIIRAWPTKFTTMTGISQATMQRIGREIIGGSKAEMAENGGVSNGTGTTWALFALSQNIPAQTRLRAELLALDSDTPTMDQLNALPLNPPVVSTGAVATQDDVIPLDTPWVDKNGILIQRYRPVKKGQQVIIPIMPMNRDKSIWGADAAEFIPERWDSSISVPISNTIPGVWGQILTFLGGPRACIGYRFAIIEMKCLLFTLIRAFEFELAVPVDDIGRKISVVQHPMLKSEPEAGAQMPLVVKPYIVHA</sequence>
<evidence type="ECO:0000256" key="3">
    <source>
        <dbReference type="ARBA" id="ARBA00004721"/>
    </source>
</evidence>
<proteinExistence type="inferred from homology"/>
<evidence type="ECO:0000313" key="14">
    <source>
        <dbReference type="Proteomes" id="UP001362999"/>
    </source>
</evidence>
<dbReference type="GO" id="GO:0005506">
    <property type="term" value="F:iron ion binding"/>
    <property type="evidence" value="ECO:0007669"/>
    <property type="project" value="InterPro"/>
</dbReference>
<evidence type="ECO:0000256" key="9">
    <source>
        <dbReference type="ARBA" id="ARBA00023002"/>
    </source>
</evidence>
<dbReference type="PANTHER" id="PTHR24305:SF166">
    <property type="entry name" value="CYTOCHROME P450 12A4, MITOCHONDRIAL-RELATED"/>
    <property type="match status" value="1"/>
</dbReference>
<reference evidence="13 14" key="1">
    <citation type="journal article" date="2024" name="J Genomics">
        <title>Draft genome sequencing and assembly of Favolaschia claudopus CIRM-BRFM 2984 isolated from oak limbs.</title>
        <authorList>
            <person name="Navarro D."/>
            <person name="Drula E."/>
            <person name="Chaduli D."/>
            <person name="Cazenave R."/>
            <person name="Ahrendt S."/>
            <person name="Wang J."/>
            <person name="Lipzen A."/>
            <person name="Daum C."/>
            <person name="Barry K."/>
            <person name="Grigoriev I.V."/>
            <person name="Favel A."/>
            <person name="Rosso M.N."/>
            <person name="Martin F."/>
        </authorList>
    </citation>
    <scope>NUCLEOTIDE SEQUENCE [LARGE SCALE GENOMIC DNA]</scope>
    <source>
        <strain evidence="13 14">CIRM-BRFM 2984</strain>
    </source>
</reference>
<dbReference type="AlphaFoldDB" id="A0AAW0BT93"/>
<accession>A0AAW0BT93</accession>
<dbReference type="SUPFAM" id="SSF48264">
    <property type="entry name" value="Cytochrome P450"/>
    <property type="match status" value="1"/>
</dbReference>
<evidence type="ECO:0000256" key="6">
    <source>
        <dbReference type="ARBA" id="ARBA00022692"/>
    </source>
</evidence>
<evidence type="ECO:0000256" key="11">
    <source>
        <dbReference type="ARBA" id="ARBA00023033"/>
    </source>
</evidence>
<keyword evidence="7" id="KW-0479">Metal-binding</keyword>
<name>A0AAW0BT93_9AGAR</name>
<dbReference type="Pfam" id="PF00067">
    <property type="entry name" value="p450"/>
    <property type="match status" value="2"/>
</dbReference>
<dbReference type="GO" id="GO:0016705">
    <property type="term" value="F:oxidoreductase activity, acting on paired donors, with incorporation or reduction of molecular oxygen"/>
    <property type="evidence" value="ECO:0007669"/>
    <property type="project" value="InterPro"/>
</dbReference>